<comment type="caution">
    <text evidence="8">The sequence shown here is derived from an EMBL/GenBank/DDBJ whole genome shotgun (WGS) entry which is preliminary data.</text>
</comment>
<evidence type="ECO:0000256" key="6">
    <source>
        <dbReference type="PIRSR" id="PIRSR000337-1"/>
    </source>
</evidence>
<reference evidence="8 9" key="1">
    <citation type="submission" date="2015-07" db="EMBL/GenBank/DDBJ databases">
        <title>Acinetobacter yuneri, a novel member of Acinetobacter calcoaceticus-Acinetobacter baumannii complex isolated from clinical specimen.</title>
        <authorList>
            <person name="Yu Y."/>
        </authorList>
    </citation>
    <scope>NUCLEOTIDE SEQUENCE [LARGE SCALE GENOMIC DNA]</scope>
    <source>
        <strain evidence="8 9">A362</strain>
    </source>
</reference>
<feature type="binding site" evidence="6">
    <location>
        <position position="104"/>
    </location>
    <ligand>
        <name>FMN</name>
        <dbReference type="ChEBI" id="CHEBI:58210"/>
    </ligand>
</feature>
<dbReference type="FunFam" id="3.20.20.30:FF:000008">
    <property type="entry name" value="Xenobiotic compound monooxygenase A subunit"/>
    <property type="match status" value="1"/>
</dbReference>
<proteinExistence type="inferred from homology"/>
<dbReference type="InterPro" id="IPR011251">
    <property type="entry name" value="Luciferase-like_dom"/>
</dbReference>
<dbReference type="GO" id="GO:0004497">
    <property type="term" value="F:monooxygenase activity"/>
    <property type="evidence" value="ECO:0007669"/>
    <property type="project" value="UniProtKB-KW"/>
</dbReference>
<dbReference type="Gene3D" id="3.20.20.30">
    <property type="entry name" value="Luciferase-like domain"/>
    <property type="match status" value="1"/>
</dbReference>
<evidence type="ECO:0000259" key="7">
    <source>
        <dbReference type="Pfam" id="PF00296"/>
    </source>
</evidence>
<keyword evidence="3" id="KW-0560">Oxidoreductase</keyword>
<feature type="domain" description="Luciferase-like" evidence="7">
    <location>
        <begin position="24"/>
        <end position="387"/>
    </location>
</feature>
<dbReference type="Proteomes" id="UP000189376">
    <property type="component" value="Unassembled WGS sequence"/>
</dbReference>
<dbReference type="EMBL" id="LFZS01000001">
    <property type="protein sequence ID" value="ONN56503.1"/>
    <property type="molecule type" value="Genomic_DNA"/>
</dbReference>
<dbReference type="InterPro" id="IPR051260">
    <property type="entry name" value="Diverse_substr_monoxygenases"/>
</dbReference>
<gene>
    <name evidence="8" type="ORF">AC058_02235</name>
</gene>
<evidence type="ECO:0000256" key="3">
    <source>
        <dbReference type="ARBA" id="ARBA00023002"/>
    </source>
</evidence>
<dbReference type="RefSeq" id="WP_077168442.1">
    <property type="nucleotide sequence ID" value="NZ_LFZS01000001.1"/>
</dbReference>
<protein>
    <submittedName>
        <fullName evidence="8">5,10-methylene tetrahydromethanopterin reductase</fullName>
    </submittedName>
</protein>
<keyword evidence="9" id="KW-1185">Reference proteome</keyword>
<dbReference type="NCBIfam" id="TIGR03860">
    <property type="entry name" value="FMN_nitrolo"/>
    <property type="match status" value="1"/>
</dbReference>
<evidence type="ECO:0000313" key="8">
    <source>
        <dbReference type="EMBL" id="ONN56503.1"/>
    </source>
</evidence>
<sequence>MTKKISFNAFEMNCIAHQSPGLWRHPQDRSVEYKDLEYWTDLAQILERGFFDGIFIADVLGIYDVYHQSAEHALTGAVQVPVNDPLQIVPAMAAVTKHLGFGVTTSISFEHPYPFARRISTLDHLTKGRVGWNIVTSYLESGSKNLGLKTQVNHDNRYDIADEYLEVLYKLWEGSWEEGSVLRDRESGIFADHKKVHPIQHEGKYFTVPGIHICEPSPQRTPVLYQAGASSRGQKFASQNAECVFIAAPSKIATKKVVQGIRQKLAQEGRDPHSVKIYALLSIVTDETDAKAQAKFKEYQSYGSYDGALTLLSGWSGVDFSQYQPTDKVEYIQTNAIQSLLDSYVNADPERVWTIEEIANWNSLGGNGPVLVGSAETVSDALQQWIEDTDVDGFNLAYILAHQTFADVVEFIVPELQKRGVYQTSYTQGTLREKLFGAGPYLPENHRGAKYRNLKELKLAEAS</sequence>
<dbReference type="Pfam" id="PF00296">
    <property type="entry name" value="Bac_luciferase"/>
    <property type="match status" value="1"/>
</dbReference>
<accession>A0A1V2V368</accession>
<dbReference type="SUPFAM" id="SSF51679">
    <property type="entry name" value="Bacterial luciferase-like"/>
    <property type="match status" value="1"/>
</dbReference>
<dbReference type="InterPro" id="IPR016215">
    <property type="entry name" value="NTA_MOA"/>
</dbReference>
<keyword evidence="2 6" id="KW-0288">FMN</keyword>
<dbReference type="GO" id="GO:0016705">
    <property type="term" value="F:oxidoreductase activity, acting on paired donors, with incorporation or reduction of molecular oxygen"/>
    <property type="evidence" value="ECO:0007669"/>
    <property type="project" value="InterPro"/>
</dbReference>
<comment type="similarity">
    <text evidence="5">Belongs to the NtaA/SnaA/DszA monooxygenase family.</text>
</comment>
<name>A0A1V2V368_9GAMM</name>
<feature type="binding site" evidence="6">
    <location>
        <position position="154"/>
    </location>
    <ligand>
        <name>FMN</name>
        <dbReference type="ChEBI" id="CHEBI:58210"/>
    </ligand>
</feature>
<evidence type="ECO:0000256" key="1">
    <source>
        <dbReference type="ARBA" id="ARBA00022630"/>
    </source>
</evidence>
<dbReference type="PANTHER" id="PTHR30011">
    <property type="entry name" value="ALKANESULFONATE MONOOXYGENASE-RELATED"/>
    <property type="match status" value="1"/>
</dbReference>
<dbReference type="AlphaFoldDB" id="A0A1V2V368"/>
<organism evidence="8 9">
    <name type="scientific">Acinetobacter genomosp. 33YU</name>
    <dbReference type="NCBI Taxonomy" id="1675530"/>
    <lineage>
        <taxon>Bacteria</taxon>
        <taxon>Pseudomonadati</taxon>
        <taxon>Pseudomonadota</taxon>
        <taxon>Gammaproteobacteria</taxon>
        <taxon>Moraxellales</taxon>
        <taxon>Moraxellaceae</taxon>
        <taxon>Acinetobacter</taxon>
    </lineage>
</organism>
<feature type="binding site" evidence="6">
    <location>
        <position position="158"/>
    </location>
    <ligand>
        <name>FMN</name>
        <dbReference type="ChEBI" id="CHEBI:58210"/>
    </ligand>
</feature>
<evidence type="ECO:0000256" key="2">
    <source>
        <dbReference type="ARBA" id="ARBA00022643"/>
    </source>
</evidence>
<keyword evidence="1 6" id="KW-0285">Flavoprotein</keyword>
<dbReference type="InterPro" id="IPR036661">
    <property type="entry name" value="Luciferase-like_sf"/>
</dbReference>
<feature type="binding site" evidence="6">
    <location>
        <position position="58"/>
    </location>
    <ligand>
        <name>FMN</name>
        <dbReference type="ChEBI" id="CHEBI:58210"/>
    </ligand>
</feature>
<keyword evidence="4" id="KW-0503">Monooxygenase</keyword>
<dbReference type="PIRSF" id="PIRSF000337">
    <property type="entry name" value="NTA_MOA"/>
    <property type="match status" value="1"/>
</dbReference>
<evidence type="ECO:0000313" key="9">
    <source>
        <dbReference type="Proteomes" id="UP000189376"/>
    </source>
</evidence>
<evidence type="ECO:0000256" key="5">
    <source>
        <dbReference type="ARBA" id="ARBA00033748"/>
    </source>
</evidence>
<evidence type="ECO:0000256" key="4">
    <source>
        <dbReference type="ARBA" id="ARBA00023033"/>
    </source>
</evidence>
<feature type="binding site" evidence="6">
    <location>
        <position position="230"/>
    </location>
    <ligand>
        <name>FMN</name>
        <dbReference type="ChEBI" id="CHEBI:58210"/>
    </ligand>
</feature>
<dbReference type="PANTHER" id="PTHR30011:SF16">
    <property type="entry name" value="C2H2 FINGER DOMAIN TRANSCRIPTION FACTOR (EUROFUNG)-RELATED"/>
    <property type="match status" value="1"/>
</dbReference>